<reference evidence="2" key="1">
    <citation type="journal article" date="2022" name="Toxins">
        <title>Genomic Analysis of Sphingopyxis sp. USTB-05 for Biodegrading Cyanobacterial Hepatotoxins.</title>
        <authorList>
            <person name="Liu C."/>
            <person name="Xu Q."/>
            <person name="Zhao Z."/>
            <person name="Zhang H."/>
            <person name="Liu X."/>
            <person name="Yin C."/>
            <person name="Liu Y."/>
            <person name="Yan H."/>
        </authorList>
    </citation>
    <scope>NUCLEOTIDE SEQUENCE</scope>
    <source>
        <strain evidence="2">NBD5</strain>
    </source>
</reference>
<keyword evidence="1" id="KW-1133">Transmembrane helix</keyword>
<organism evidence="2 3">
    <name type="scientific">Sphingomonas morindae</name>
    <dbReference type="NCBI Taxonomy" id="1541170"/>
    <lineage>
        <taxon>Bacteria</taxon>
        <taxon>Pseudomonadati</taxon>
        <taxon>Pseudomonadota</taxon>
        <taxon>Alphaproteobacteria</taxon>
        <taxon>Sphingomonadales</taxon>
        <taxon>Sphingomonadaceae</taxon>
        <taxon>Sphingomonas</taxon>
    </lineage>
</organism>
<accession>A0ABY4XBG9</accession>
<gene>
    <name evidence="2" type="ORF">LHA26_06170</name>
</gene>
<dbReference type="Proteomes" id="UP001056937">
    <property type="component" value="Chromosome 1"/>
</dbReference>
<evidence type="ECO:0000256" key="1">
    <source>
        <dbReference type="SAM" id="Phobius"/>
    </source>
</evidence>
<proteinExistence type="predicted"/>
<dbReference type="EMBL" id="CP084930">
    <property type="protein sequence ID" value="USI74045.1"/>
    <property type="molecule type" value="Genomic_DNA"/>
</dbReference>
<protein>
    <submittedName>
        <fullName evidence="2">Uncharacterized protein</fullName>
    </submittedName>
</protein>
<sequence>MAFDPIGWTPPEEPKRRRRGLMLRPDQRAIAGVMLSVVLGLIAAPLAIAALVWLTIGLLR</sequence>
<keyword evidence="1" id="KW-0812">Transmembrane</keyword>
<dbReference type="RefSeq" id="WP_252167851.1">
    <property type="nucleotide sequence ID" value="NZ_CP084930.1"/>
</dbReference>
<evidence type="ECO:0000313" key="2">
    <source>
        <dbReference type="EMBL" id="USI74045.1"/>
    </source>
</evidence>
<feature type="transmembrane region" description="Helical" evidence="1">
    <location>
        <begin position="29"/>
        <end position="56"/>
    </location>
</feature>
<name>A0ABY4XBG9_9SPHN</name>
<evidence type="ECO:0000313" key="3">
    <source>
        <dbReference type="Proteomes" id="UP001056937"/>
    </source>
</evidence>
<keyword evidence="3" id="KW-1185">Reference proteome</keyword>
<keyword evidence="1" id="KW-0472">Membrane</keyword>